<protein>
    <submittedName>
        <fullName evidence="1">Pyruvate ferredoxin oxidoreductase</fullName>
    </submittedName>
</protein>
<reference evidence="1" key="1">
    <citation type="submission" date="2019-08" db="EMBL/GenBank/DDBJ databases">
        <title>Genome sequence of Clostridiales bacterium MT110.</title>
        <authorList>
            <person name="Cao J."/>
        </authorList>
    </citation>
    <scope>NUCLEOTIDE SEQUENCE</scope>
    <source>
        <strain evidence="1">MT110</strain>
    </source>
</reference>
<name>A0ACD1ACC0_9FIRM</name>
<dbReference type="Proteomes" id="UP000594014">
    <property type="component" value="Chromosome"/>
</dbReference>
<organism evidence="1 2">
    <name type="scientific">Anoxybacterium hadale</name>
    <dbReference type="NCBI Taxonomy" id="3408580"/>
    <lineage>
        <taxon>Bacteria</taxon>
        <taxon>Bacillati</taxon>
        <taxon>Bacillota</taxon>
        <taxon>Clostridia</taxon>
        <taxon>Peptostreptococcales</taxon>
        <taxon>Anaerovoracaceae</taxon>
        <taxon>Anoxybacterium</taxon>
    </lineage>
</organism>
<keyword evidence="2" id="KW-1185">Reference proteome</keyword>
<proteinExistence type="predicted"/>
<evidence type="ECO:0000313" key="2">
    <source>
        <dbReference type="Proteomes" id="UP000594014"/>
    </source>
</evidence>
<accession>A0ACD1ACC0</accession>
<gene>
    <name evidence="1" type="primary">porA</name>
    <name evidence="1" type="ORF">FRZ06_12185</name>
</gene>
<dbReference type="EMBL" id="CP042469">
    <property type="protein sequence ID" value="QOX64039.1"/>
    <property type="molecule type" value="Genomic_DNA"/>
</dbReference>
<sequence length="396" mass="43934">MARKDRMSGNEAVAFAMKQINPDVMGAFPITPSTEIPQYFSTYVANGEVDTEFVAVESEHSAMSTCMAAQAAGGRAITATSSAGMALMWEMLYVTSSARLPVTMALVNRALTGPININNDHSDSMGARDSGWIQLYAETNQEAYDNFVQAMPIGENKEVRLPVMVCQDGFITSHAVENIELLEDETVKKFVGEYEPEHYLLKKENPLAVGPYDISNYYMEHKKQQAEAMKHAKPVILEVARRFEEISGRSYGFFEAFEMEDAEVALVLIGSSAGTAKETVKQLRREGKKVGLVKVRVFRPFPMEELAEALKVVKAVAVMDKAESFSACGGPLFAEVRSALYDLENRPKAINYVYGLGGRDICVEDFAMIYDQLFEIGRTGVAGEIYRHFGQREQEV</sequence>
<keyword evidence="1" id="KW-0670">Pyruvate</keyword>
<evidence type="ECO:0000313" key="1">
    <source>
        <dbReference type="EMBL" id="QOX64039.1"/>
    </source>
</evidence>